<comment type="caution">
    <text evidence="2">The sequence shown here is derived from an EMBL/GenBank/DDBJ whole genome shotgun (WGS) entry which is preliminary data.</text>
</comment>
<feature type="chain" id="PRO_5002437102" evidence="1">
    <location>
        <begin position="30"/>
        <end position="168"/>
    </location>
</feature>
<name>A0A0F0CPG6_9BACT</name>
<evidence type="ECO:0000313" key="2">
    <source>
        <dbReference type="EMBL" id="KJJ83416.1"/>
    </source>
</evidence>
<organism evidence="2 3">
    <name type="scientific">Candidatus Omnitrophus magneticus</name>
    <dbReference type="NCBI Taxonomy" id="1609969"/>
    <lineage>
        <taxon>Bacteria</taxon>
        <taxon>Pseudomonadati</taxon>
        <taxon>Candidatus Omnitrophota</taxon>
        <taxon>Candidatus Omnitrophus</taxon>
    </lineage>
</organism>
<gene>
    <name evidence="2" type="ORF">OMAG_002713</name>
</gene>
<evidence type="ECO:0000313" key="3">
    <source>
        <dbReference type="Proteomes" id="UP000033428"/>
    </source>
</evidence>
<dbReference type="Proteomes" id="UP000033428">
    <property type="component" value="Unassembled WGS sequence"/>
</dbReference>
<sequence length="168" mass="19171">MGGDMRNLKIIYFVAMFFLCMFLSIHSHAEYGSTDNQDLAFKMPWNVGHSGDEEGSENICPQGANTITRFLVAWEKGEYAKMYEEIDADSIKDYTIEQARLDFGVLKFKPYNLSSAKKIGENFEFILSYGDWGYGNKDMKKIIISGKTFKILLQKGNSIFKISAADYF</sequence>
<accession>A0A0F0CPG6</accession>
<keyword evidence="1" id="KW-0732">Signal</keyword>
<dbReference type="AlphaFoldDB" id="A0A0F0CPG6"/>
<protein>
    <submittedName>
        <fullName evidence="2">Secreted protein</fullName>
    </submittedName>
</protein>
<feature type="signal peptide" evidence="1">
    <location>
        <begin position="1"/>
        <end position="29"/>
    </location>
</feature>
<keyword evidence="3" id="KW-1185">Reference proteome</keyword>
<reference evidence="2 3" key="1">
    <citation type="submission" date="2015-02" db="EMBL/GenBank/DDBJ databases">
        <title>Single-cell genomics of uncultivated deep-branching MTB reveals a conserved set of magnetosome genes.</title>
        <authorList>
            <person name="Kolinko S."/>
            <person name="Richter M."/>
            <person name="Glockner F.O."/>
            <person name="Brachmann A."/>
            <person name="Schuler D."/>
        </authorList>
    </citation>
    <scope>NUCLEOTIDE SEQUENCE [LARGE SCALE GENOMIC DNA]</scope>
    <source>
        <strain evidence="2">SKK-01</strain>
    </source>
</reference>
<evidence type="ECO:0000256" key="1">
    <source>
        <dbReference type="SAM" id="SignalP"/>
    </source>
</evidence>
<dbReference type="EMBL" id="JYNY01000588">
    <property type="protein sequence ID" value="KJJ83416.1"/>
    <property type="molecule type" value="Genomic_DNA"/>
</dbReference>
<proteinExistence type="predicted"/>